<dbReference type="PANTHER" id="PTHR19241">
    <property type="entry name" value="ATP-BINDING CASSETTE TRANSPORTER"/>
    <property type="match status" value="1"/>
</dbReference>
<feature type="transmembrane region" description="Helical" evidence="10">
    <location>
        <begin position="1376"/>
        <end position="1396"/>
    </location>
</feature>
<dbReference type="Proteomes" id="UP000241769">
    <property type="component" value="Unassembled WGS sequence"/>
</dbReference>
<feature type="transmembrane region" description="Helical" evidence="10">
    <location>
        <begin position="666"/>
        <end position="685"/>
    </location>
</feature>
<dbReference type="CDD" id="cd03233">
    <property type="entry name" value="ABCG_PDR_domain1"/>
    <property type="match status" value="1"/>
</dbReference>
<feature type="transmembrane region" description="Helical" evidence="10">
    <location>
        <begin position="643"/>
        <end position="660"/>
    </location>
</feature>
<dbReference type="PROSITE" id="PS50893">
    <property type="entry name" value="ABC_TRANSPORTER_2"/>
    <property type="match status" value="2"/>
</dbReference>
<feature type="transmembrane region" description="Helical" evidence="10">
    <location>
        <begin position="1497"/>
        <end position="1517"/>
    </location>
</feature>
<comment type="caution">
    <text evidence="12">The sequence shown here is derived from an EMBL/GenBank/DDBJ whole genome shotgun (WGS) entry which is preliminary data.</text>
</comment>
<feature type="domain" description="ABC transporter" evidence="11">
    <location>
        <begin position="821"/>
        <end position="1065"/>
    </location>
</feature>
<comment type="subcellular location">
    <subcellularLocation>
        <location evidence="1">Membrane</location>
        <topology evidence="1">Multi-pass membrane protein</topology>
    </subcellularLocation>
</comment>
<dbReference type="InterPro" id="IPR010929">
    <property type="entry name" value="PDR_CDR_ABC"/>
</dbReference>
<keyword evidence="5" id="KW-0677">Repeat</keyword>
<evidence type="ECO:0000313" key="12">
    <source>
        <dbReference type="EMBL" id="PRP75646.1"/>
    </source>
</evidence>
<evidence type="ECO:0000256" key="6">
    <source>
        <dbReference type="ARBA" id="ARBA00022741"/>
    </source>
</evidence>
<evidence type="ECO:0000256" key="10">
    <source>
        <dbReference type="SAM" id="Phobius"/>
    </source>
</evidence>
<name>A0A2P6MVH3_9EUKA</name>
<dbReference type="InParanoid" id="A0A2P6MVH3"/>
<proteinExistence type="inferred from homology"/>
<dbReference type="OrthoDB" id="245989at2759"/>
<keyword evidence="8 10" id="KW-1133">Transmembrane helix</keyword>
<dbReference type="Pfam" id="PF14510">
    <property type="entry name" value="ABC_trans_N"/>
    <property type="match status" value="1"/>
</dbReference>
<evidence type="ECO:0000256" key="5">
    <source>
        <dbReference type="ARBA" id="ARBA00022737"/>
    </source>
</evidence>
<keyword evidence="3" id="KW-0813">Transport</keyword>
<feature type="transmembrane region" description="Helical" evidence="10">
    <location>
        <begin position="500"/>
        <end position="521"/>
    </location>
</feature>
<feature type="transmembrane region" description="Helical" evidence="10">
    <location>
        <begin position="609"/>
        <end position="631"/>
    </location>
</feature>
<dbReference type="EMBL" id="MDYQ01000372">
    <property type="protein sequence ID" value="PRP75646.1"/>
    <property type="molecule type" value="Genomic_DNA"/>
</dbReference>
<dbReference type="Pfam" id="PF19055">
    <property type="entry name" value="ABC2_membrane_7"/>
    <property type="match status" value="2"/>
</dbReference>
<keyword evidence="4 10" id="KW-0812">Transmembrane</keyword>
<evidence type="ECO:0000256" key="2">
    <source>
        <dbReference type="ARBA" id="ARBA00006012"/>
    </source>
</evidence>
<dbReference type="GO" id="GO:0140359">
    <property type="term" value="F:ABC-type transporter activity"/>
    <property type="evidence" value="ECO:0007669"/>
    <property type="project" value="InterPro"/>
</dbReference>
<evidence type="ECO:0000313" key="13">
    <source>
        <dbReference type="Proteomes" id="UP000241769"/>
    </source>
</evidence>
<keyword evidence="13" id="KW-1185">Reference proteome</keyword>
<dbReference type="GO" id="GO:0016887">
    <property type="term" value="F:ATP hydrolysis activity"/>
    <property type="evidence" value="ECO:0007669"/>
    <property type="project" value="InterPro"/>
</dbReference>
<comment type="similarity">
    <text evidence="2">Belongs to the ABC transporter superfamily. ABCG family. PDR (TC 3.A.1.205) subfamily.</text>
</comment>
<dbReference type="Pfam" id="PF01061">
    <property type="entry name" value="ABC2_membrane"/>
    <property type="match status" value="2"/>
</dbReference>
<feature type="transmembrane region" description="Helical" evidence="10">
    <location>
        <begin position="575"/>
        <end position="603"/>
    </location>
</feature>
<reference evidence="12 13" key="1">
    <citation type="journal article" date="2018" name="Genome Biol. Evol.">
        <title>Multiple Roots of Fruiting Body Formation in Amoebozoa.</title>
        <authorList>
            <person name="Hillmann F."/>
            <person name="Forbes G."/>
            <person name="Novohradska S."/>
            <person name="Ferling I."/>
            <person name="Riege K."/>
            <person name="Groth M."/>
            <person name="Westermann M."/>
            <person name="Marz M."/>
            <person name="Spaller T."/>
            <person name="Winckler T."/>
            <person name="Schaap P."/>
            <person name="Glockner G."/>
        </authorList>
    </citation>
    <scope>NUCLEOTIDE SEQUENCE [LARGE SCALE GENOMIC DNA]</scope>
    <source>
        <strain evidence="12 13">Jena</strain>
    </source>
</reference>
<feature type="transmembrane region" description="Helical" evidence="10">
    <location>
        <begin position="1268"/>
        <end position="1287"/>
    </location>
</feature>
<dbReference type="PROSITE" id="PS00211">
    <property type="entry name" value="ABC_TRANSPORTER_1"/>
    <property type="match status" value="1"/>
</dbReference>
<evidence type="ECO:0000256" key="8">
    <source>
        <dbReference type="ARBA" id="ARBA00022989"/>
    </source>
</evidence>
<dbReference type="FunFam" id="3.40.50.300:FF:000054">
    <property type="entry name" value="ABC multidrug transporter atrF"/>
    <property type="match status" value="1"/>
</dbReference>
<dbReference type="SUPFAM" id="SSF52540">
    <property type="entry name" value="P-loop containing nucleoside triphosphate hydrolases"/>
    <property type="match status" value="2"/>
</dbReference>
<dbReference type="GO" id="GO:0005524">
    <property type="term" value="F:ATP binding"/>
    <property type="evidence" value="ECO:0007669"/>
    <property type="project" value="UniProtKB-KW"/>
</dbReference>
<keyword evidence="9 10" id="KW-0472">Membrane</keyword>
<evidence type="ECO:0000256" key="7">
    <source>
        <dbReference type="ARBA" id="ARBA00022840"/>
    </source>
</evidence>
<feature type="transmembrane region" description="Helical" evidence="10">
    <location>
        <begin position="1307"/>
        <end position="1333"/>
    </location>
</feature>
<dbReference type="InterPro" id="IPR003593">
    <property type="entry name" value="AAA+_ATPase"/>
</dbReference>
<organism evidence="12 13">
    <name type="scientific">Planoprotostelium fungivorum</name>
    <dbReference type="NCBI Taxonomy" id="1890364"/>
    <lineage>
        <taxon>Eukaryota</taxon>
        <taxon>Amoebozoa</taxon>
        <taxon>Evosea</taxon>
        <taxon>Variosea</taxon>
        <taxon>Cavosteliida</taxon>
        <taxon>Cavosteliaceae</taxon>
        <taxon>Planoprotostelium</taxon>
    </lineage>
</organism>
<feature type="transmembrane region" description="Helical" evidence="10">
    <location>
        <begin position="746"/>
        <end position="770"/>
    </location>
</feature>
<evidence type="ECO:0000256" key="1">
    <source>
        <dbReference type="ARBA" id="ARBA00004141"/>
    </source>
</evidence>
<gene>
    <name evidence="12" type="ORF">PROFUN_08012</name>
</gene>
<evidence type="ECO:0000256" key="9">
    <source>
        <dbReference type="ARBA" id="ARBA00023136"/>
    </source>
</evidence>
<keyword evidence="6" id="KW-0547">Nucleotide-binding</keyword>
<sequence>MSERPQFELVTLNTPIKRTSLESVVVSDVDDEHEPQEEVPINVEESVRQFQQVNEEFTRESIDHRRKEATVDAERGAPDAFDLRGYFENSVRIAADAGSLTKKVGVSVRNLTVVGQGASESILMDLTTPFRFLLNVVNPFYWLNRSNRKAATFDILHEVNTYCKDGEMLLVLGRPGAGCSTLLRLIANARAGYVDVTGNVTYAGVPAEEFDRYSGEAIYIPEEDAHFPILTVRQTLDFTLKTKTPGNRLPDESRKEFRTKMFDLLLTMFGMKKQADTFVGNEWVRGLSGGERKRMTIIEAMVGSPAVCCWDCSTRGLDAASALDYTKALRVMTDTMKKTTIASFYQASENIYNQFDKVLVMEKGRAIYFGPVGEAKEYFQGLGFECEPRKSTPDFLTGVTNFQERKIRPGFEGKAPTTSFEFEAAWKNSEQYKRQLSKQKEFEDSVKQDNTFADFKAEVKSQKAKGARKSSVYTVGFIEQVVALSTRQFQLIWMDKFGLIVRYSSVIIQALIYGSVFLNLAKDVSGGFSRGGALFSSLLFNAFQSQAELPMSFMGRRTLQKHKSYAMYHPAAYHIAQVVADVPVLFVQVLLFTIITYFMWQLAQTPGQYFVHLFTVFITAMAMTNLFRLFGNTTPSMYIAQQILTFVLILMMCYSGYLIPEPKMHPWLGWIYWINPLGYAFKGLFGNEMRNLVFDCTGTGSIPAGPGYDNPAYQTCTLPGSTPGADFVIGRDYLQRTYEINVDQQAINVIAVFLFWILFTVVNMAAMEWLDFTGGGYTHKVYKRGKAPKENTNESEKEAQLLVQQATDSMTKTLTLKGGCFMWKDVKYTVPVKGGDRLLLDDVEGWIKPGQMTALMGASGAGKTTLLDVLAKRKTMGTVSGTVTLNGKPLKIDFERITGYVEQMDVHNPNLTVREALQFSAKLRQDMEVPESTKFAYVETILQMMEMTHMGDALIGDLESGQGISVEERKRLTIGMELVAKPHILFLDEPTSGLDAQSSYNIIKFIRKLADAGMPLVCTIHQPSSVLFEHFDRLLLLAKGGKMVYFGDIGKHSSSLINYFTTRGVRQCTMEENPAEYMLEAIGAGVSGHTDKDWPKLWLDSKERSAVKDEIERLLQDGTKNVDNDHEVAKEFATPQAYQLWQVYKRMNLVYWRDPYYKSVPSCIAHKDWPKLWLDSKERSAVKDELESMLQDGKTNSNDDGEKAREFATPQSYQLWQVYKRMNLVYWRDPYYNVGRLGQAVMVGLINGFSYWNLQNSSSDLQSRILCIFQSVVLGLMLIFGALPVFFMQREYFRRDYASKFYSWFPFALSIVLVELPYLIVAGTLAMFCSYWSAGLDSTAHNGFYFWILYILFLFFCVAFGQAVGAISVNIFQAMLILPLLVVFLFLFCGVLQPPASLPYFWRSWMYPLDPFRYFLEGLVTDVLVETKVHCTAEDLYVYQSPSGMTCGEYSANFLSYATGYIDNPNATSDCGYCPYSTGADFYNTIPWTEDHRWRDFGIFSAYWVFNIGLVVLLVWFSRKPRR</sequence>
<dbReference type="Pfam" id="PF00005">
    <property type="entry name" value="ABC_tran"/>
    <property type="match status" value="2"/>
</dbReference>
<dbReference type="InterPro" id="IPR029481">
    <property type="entry name" value="ABC_trans_N"/>
</dbReference>
<accession>A0A2P6MVH3</accession>
<dbReference type="CDD" id="cd03232">
    <property type="entry name" value="ABCG_PDR_domain2"/>
    <property type="match status" value="1"/>
</dbReference>
<dbReference type="InterPro" id="IPR003439">
    <property type="entry name" value="ABC_transporter-like_ATP-bd"/>
</dbReference>
<dbReference type="SMART" id="SM00382">
    <property type="entry name" value="AAA"/>
    <property type="match status" value="2"/>
</dbReference>
<evidence type="ECO:0000256" key="3">
    <source>
        <dbReference type="ARBA" id="ARBA00022448"/>
    </source>
</evidence>
<dbReference type="STRING" id="1890364.A0A2P6MVH3"/>
<dbReference type="InterPro" id="IPR017871">
    <property type="entry name" value="ABC_transporter-like_CS"/>
</dbReference>
<dbReference type="InterPro" id="IPR027417">
    <property type="entry name" value="P-loop_NTPase"/>
</dbReference>
<feature type="domain" description="ABC transporter" evidence="11">
    <location>
        <begin position="134"/>
        <end position="388"/>
    </location>
</feature>
<dbReference type="FunCoup" id="A0A2P6MVH3">
    <property type="interactions" value="3"/>
</dbReference>
<dbReference type="InterPro" id="IPR034001">
    <property type="entry name" value="ABCG_PDR_1"/>
</dbReference>
<dbReference type="GO" id="GO:0016020">
    <property type="term" value="C:membrane"/>
    <property type="evidence" value="ECO:0007669"/>
    <property type="project" value="UniProtKB-SubCell"/>
</dbReference>
<evidence type="ECO:0000259" key="11">
    <source>
        <dbReference type="PROSITE" id="PS50893"/>
    </source>
</evidence>
<dbReference type="InterPro" id="IPR043926">
    <property type="entry name" value="ABCG_dom"/>
</dbReference>
<feature type="transmembrane region" description="Helical" evidence="10">
    <location>
        <begin position="1345"/>
        <end position="1369"/>
    </location>
</feature>
<dbReference type="Gene3D" id="3.40.50.300">
    <property type="entry name" value="P-loop containing nucleotide triphosphate hydrolases"/>
    <property type="match status" value="2"/>
</dbReference>
<evidence type="ECO:0000256" key="4">
    <source>
        <dbReference type="ARBA" id="ARBA00022692"/>
    </source>
</evidence>
<keyword evidence="7" id="KW-0067">ATP-binding</keyword>
<dbReference type="Pfam" id="PF06422">
    <property type="entry name" value="PDR_CDR"/>
    <property type="match status" value="1"/>
</dbReference>
<dbReference type="InterPro" id="IPR013525">
    <property type="entry name" value="ABC2_TM"/>
</dbReference>
<protein>
    <recommendedName>
        <fullName evidence="11">ABC transporter domain-containing protein</fullName>
    </recommendedName>
</protein>
<dbReference type="InterPro" id="IPR034003">
    <property type="entry name" value="ABCG_PDR_2"/>
</dbReference>